<keyword evidence="3" id="KW-1185">Reference proteome</keyword>
<accession>A0AAE1E421</accession>
<comment type="caution">
    <text evidence="2">The sequence shown here is derived from an EMBL/GenBank/DDBJ whole genome shotgun (WGS) entry which is preliminary data.</text>
</comment>
<evidence type="ECO:0000313" key="3">
    <source>
        <dbReference type="Proteomes" id="UP001283361"/>
    </source>
</evidence>
<sequence>MLSLNRSVSCVFVRLATSFPAPSQPIITQQVFTTPRTLLSELRASLLATPLQMALIGVSVMLGRIGARVDQPSGQVSVLGTAWTSPLKVTLSSPPIHEQSSSLTSRKLGELEQED</sequence>
<gene>
    <name evidence="2" type="ORF">RRG08_055355</name>
</gene>
<dbReference type="Proteomes" id="UP001283361">
    <property type="component" value="Unassembled WGS sequence"/>
</dbReference>
<dbReference type="EMBL" id="JAWDGP010001389">
    <property type="protein sequence ID" value="KAK3792088.1"/>
    <property type="molecule type" value="Genomic_DNA"/>
</dbReference>
<reference evidence="2" key="1">
    <citation type="journal article" date="2023" name="G3 (Bethesda)">
        <title>A reference genome for the long-term kleptoplast-retaining sea slug Elysia crispata morphotype clarki.</title>
        <authorList>
            <person name="Eastman K.E."/>
            <person name="Pendleton A.L."/>
            <person name="Shaikh M.A."/>
            <person name="Suttiyut T."/>
            <person name="Ogas R."/>
            <person name="Tomko P."/>
            <person name="Gavelis G."/>
            <person name="Widhalm J.R."/>
            <person name="Wisecaver J.H."/>
        </authorList>
    </citation>
    <scope>NUCLEOTIDE SEQUENCE</scope>
    <source>
        <strain evidence="2">ECLA1</strain>
    </source>
</reference>
<evidence type="ECO:0000313" key="2">
    <source>
        <dbReference type="EMBL" id="KAK3792088.1"/>
    </source>
</evidence>
<feature type="compositionally biased region" description="Polar residues" evidence="1">
    <location>
        <begin position="93"/>
        <end position="105"/>
    </location>
</feature>
<evidence type="ECO:0000256" key="1">
    <source>
        <dbReference type="SAM" id="MobiDB-lite"/>
    </source>
</evidence>
<dbReference type="AlphaFoldDB" id="A0AAE1E421"/>
<protein>
    <submittedName>
        <fullName evidence="2">Uncharacterized protein</fullName>
    </submittedName>
</protein>
<feature type="region of interest" description="Disordered" evidence="1">
    <location>
        <begin position="93"/>
        <end position="115"/>
    </location>
</feature>
<proteinExistence type="predicted"/>
<name>A0AAE1E421_9GAST</name>
<organism evidence="2 3">
    <name type="scientific">Elysia crispata</name>
    <name type="common">lettuce slug</name>
    <dbReference type="NCBI Taxonomy" id="231223"/>
    <lineage>
        <taxon>Eukaryota</taxon>
        <taxon>Metazoa</taxon>
        <taxon>Spiralia</taxon>
        <taxon>Lophotrochozoa</taxon>
        <taxon>Mollusca</taxon>
        <taxon>Gastropoda</taxon>
        <taxon>Heterobranchia</taxon>
        <taxon>Euthyneura</taxon>
        <taxon>Panpulmonata</taxon>
        <taxon>Sacoglossa</taxon>
        <taxon>Placobranchoidea</taxon>
        <taxon>Plakobranchidae</taxon>
        <taxon>Elysia</taxon>
    </lineage>
</organism>